<reference evidence="2" key="1">
    <citation type="submission" date="2023-08" db="EMBL/GenBank/DDBJ databases">
        <title>Black Yeasts Isolated from many extreme environments.</title>
        <authorList>
            <person name="Coleine C."/>
            <person name="Stajich J.E."/>
            <person name="Selbmann L."/>
        </authorList>
    </citation>
    <scope>NUCLEOTIDE SEQUENCE</scope>
    <source>
        <strain evidence="2">CCFEE 5810</strain>
    </source>
</reference>
<feature type="region of interest" description="Disordered" evidence="1">
    <location>
        <begin position="141"/>
        <end position="198"/>
    </location>
</feature>
<evidence type="ECO:0000256" key="1">
    <source>
        <dbReference type="SAM" id="MobiDB-lite"/>
    </source>
</evidence>
<evidence type="ECO:0000313" key="2">
    <source>
        <dbReference type="EMBL" id="KAK5696001.1"/>
    </source>
</evidence>
<accession>A0AAN7ZMG9</accession>
<evidence type="ECO:0000313" key="3">
    <source>
        <dbReference type="Proteomes" id="UP001310594"/>
    </source>
</evidence>
<comment type="caution">
    <text evidence="2">The sequence shown here is derived from an EMBL/GenBank/DDBJ whole genome shotgun (WGS) entry which is preliminary data.</text>
</comment>
<name>A0AAN7ZMG9_9PEZI</name>
<dbReference type="Proteomes" id="UP001310594">
    <property type="component" value="Unassembled WGS sequence"/>
</dbReference>
<dbReference type="AlphaFoldDB" id="A0AAN7ZMG9"/>
<evidence type="ECO:0008006" key="4">
    <source>
        <dbReference type="Google" id="ProtNLM"/>
    </source>
</evidence>
<dbReference type="EMBL" id="JAVRQU010000013">
    <property type="protein sequence ID" value="KAK5696001.1"/>
    <property type="molecule type" value="Genomic_DNA"/>
</dbReference>
<dbReference type="Gene3D" id="3.90.1590.10">
    <property type="entry name" value="glutathione-dependent formaldehyde- activating enzyme (gfa)"/>
    <property type="match status" value="1"/>
</dbReference>
<proteinExistence type="predicted"/>
<feature type="compositionally biased region" description="Polar residues" evidence="1">
    <location>
        <begin position="183"/>
        <end position="197"/>
    </location>
</feature>
<sequence length="267" mass="29263">MDDLNHLFGTCACSRNQYTIVIPTASTSRANVFFDNSASNRRAQAAPVTAWLRVPLEFYHSSTFSQFPDETHATIKRSFTTPSQDQNLPSTRRQFCGYCGTHLTAWNEGLHGHDTRADFIDVTLASLLNESLTKLESLGVYDSDEESEPGLVKDGSGGQIDEDTHIPTNEESAEGVDGRPALQLSSETPTRSVQHSMSGRGIPYFETMVENSRLGKIKHQKGGHTSADGMRTVQWEVTEIEGNDEDMADVNVTASGGTGNKRMRMGA</sequence>
<gene>
    <name evidence="2" type="ORF">LTR97_008421</name>
</gene>
<protein>
    <recommendedName>
        <fullName evidence="4">CENP-V/GFA domain-containing protein</fullName>
    </recommendedName>
</protein>
<organism evidence="2 3">
    <name type="scientific">Elasticomyces elasticus</name>
    <dbReference type="NCBI Taxonomy" id="574655"/>
    <lineage>
        <taxon>Eukaryota</taxon>
        <taxon>Fungi</taxon>
        <taxon>Dikarya</taxon>
        <taxon>Ascomycota</taxon>
        <taxon>Pezizomycotina</taxon>
        <taxon>Dothideomycetes</taxon>
        <taxon>Dothideomycetidae</taxon>
        <taxon>Mycosphaerellales</taxon>
        <taxon>Teratosphaeriaceae</taxon>
        <taxon>Elasticomyces</taxon>
    </lineage>
</organism>